<dbReference type="FunFam" id="3.90.76.10:FF:000001">
    <property type="entry name" value="Oligopeptide ABC transporter substrate-binding protein"/>
    <property type="match status" value="1"/>
</dbReference>
<dbReference type="GO" id="GO:0015833">
    <property type="term" value="P:peptide transport"/>
    <property type="evidence" value="ECO:0007669"/>
    <property type="project" value="TreeGrafter"/>
</dbReference>
<feature type="region of interest" description="Disordered" evidence="5">
    <location>
        <begin position="25"/>
        <end position="52"/>
    </location>
</feature>
<reference evidence="8 9" key="1">
    <citation type="submission" date="2017-02" db="EMBL/GenBank/DDBJ databases">
        <authorList>
            <person name="Peterson S.W."/>
        </authorList>
    </citation>
    <scope>NUCLEOTIDE SEQUENCE [LARGE SCALE GENOMIC DNA]</scope>
    <source>
        <strain evidence="8 9">M1</strain>
    </source>
</reference>
<protein>
    <submittedName>
        <fullName evidence="8">Oligopeptide transport system substrate-binding protein</fullName>
    </submittedName>
</protein>
<feature type="signal peptide" evidence="6">
    <location>
        <begin position="1"/>
        <end position="27"/>
    </location>
</feature>
<dbReference type="InterPro" id="IPR000914">
    <property type="entry name" value="SBP_5_dom"/>
</dbReference>
<feature type="compositionally biased region" description="Acidic residues" evidence="5">
    <location>
        <begin position="29"/>
        <end position="51"/>
    </location>
</feature>
<dbReference type="STRING" id="36842.SAMN02194393_05500"/>
<dbReference type="Gene3D" id="3.10.105.10">
    <property type="entry name" value="Dipeptide-binding Protein, Domain 3"/>
    <property type="match status" value="1"/>
</dbReference>
<dbReference type="AlphaFoldDB" id="A0A1T5MWZ1"/>
<dbReference type="Gene3D" id="3.90.76.10">
    <property type="entry name" value="Dipeptide-binding Protein, Domain 1"/>
    <property type="match status" value="1"/>
</dbReference>
<evidence type="ECO:0000313" key="9">
    <source>
        <dbReference type="Proteomes" id="UP000190285"/>
    </source>
</evidence>
<comment type="similarity">
    <text evidence="2">Belongs to the bacterial solute-binding protein 5 family.</text>
</comment>
<dbReference type="GO" id="GO:1904680">
    <property type="term" value="F:peptide transmembrane transporter activity"/>
    <property type="evidence" value="ECO:0007669"/>
    <property type="project" value="TreeGrafter"/>
</dbReference>
<proteinExistence type="inferred from homology"/>
<organism evidence="8 9">
    <name type="scientific">Maledivibacter halophilus</name>
    <dbReference type="NCBI Taxonomy" id="36842"/>
    <lineage>
        <taxon>Bacteria</taxon>
        <taxon>Bacillati</taxon>
        <taxon>Bacillota</taxon>
        <taxon>Clostridia</taxon>
        <taxon>Peptostreptococcales</taxon>
        <taxon>Caminicellaceae</taxon>
        <taxon>Maledivibacter</taxon>
    </lineage>
</organism>
<dbReference type="InterPro" id="IPR030678">
    <property type="entry name" value="Peptide/Ni-bd"/>
</dbReference>
<dbReference type="Proteomes" id="UP000190285">
    <property type="component" value="Unassembled WGS sequence"/>
</dbReference>
<evidence type="ECO:0000256" key="1">
    <source>
        <dbReference type="ARBA" id="ARBA00004193"/>
    </source>
</evidence>
<dbReference type="InterPro" id="IPR023765">
    <property type="entry name" value="SBP_5_CS"/>
</dbReference>
<keyword evidence="9" id="KW-1185">Reference proteome</keyword>
<gene>
    <name evidence="8" type="ORF">SAMN02194393_05500</name>
</gene>
<dbReference type="GO" id="GO:0030288">
    <property type="term" value="C:outer membrane-bounded periplasmic space"/>
    <property type="evidence" value="ECO:0007669"/>
    <property type="project" value="UniProtKB-ARBA"/>
</dbReference>
<evidence type="ECO:0000256" key="3">
    <source>
        <dbReference type="ARBA" id="ARBA00022448"/>
    </source>
</evidence>
<dbReference type="PIRSF" id="PIRSF002741">
    <property type="entry name" value="MppA"/>
    <property type="match status" value="1"/>
</dbReference>
<accession>A0A1T5MWZ1</accession>
<dbReference type="InterPro" id="IPR039424">
    <property type="entry name" value="SBP_5"/>
</dbReference>
<keyword evidence="4 6" id="KW-0732">Signal</keyword>
<evidence type="ECO:0000256" key="5">
    <source>
        <dbReference type="SAM" id="MobiDB-lite"/>
    </source>
</evidence>
<dbReference type="GO" id="GO:0043190">
    <property type="term" value="C:ATP-binding cassette (ABC) transporter complex"/>
    <property type="evidence" value="ECO:0007669"/>
    <property type="project" value="InterPro"/>
</dbReference>
<keyword evidence="3" id="KW-0813">Transport</keyword>
<dbReference type="OrthoDB" id="9801912at2"/>
<dbReference type="PANTHER" id="PTHR30290">
    <property type="entry name" value="PERIPLASMIC BINDING COMPONENT OF ABC TRANSPORTER"/>
    <property type="match status" value="1"/>
</dbReference>
<dbReference type="CDD" id="cd08504">
    <property type="entry name" value="PBP2_OppA"/>
    <property type="match status" value="1"/>
</dbReference>
<dbReference type="PROSITE" id="PS01040">
    <property type="entry name" value="SBP_BACTERIAL_5"/>
    <property type="match status" value="1"/>
</dbReference>
<name>A0A1T5MWZ1_9FIRM</name>
<evidence type="ECO:0000313" key="8">
    <source>
        <dbReference type="EMBL" id="SKC92513.1"/>
    </source>
</evidence>
<evidence type="ECO:0000256" key="4">
    <source>
        <dbReference type="ARBA" id="ARBA00022729"/>
    </source>
</evidence>
<sequence>MMKKVLSILLVLVLAVSLFTGCGQNTANDTEEPNTNNEEEKDNIGAEEEKEEVPQVFTYNMGADPETLDPNRASENVGLTVLGNTFEGLVRLDDNSKAEPGMAEKWDINEDATEFTFYLRDDAKWSDGKPVTAHDFKYSWVRALKPETASDYAYQLYYIKNAEKFFNGEATEEDLGIEVIDDKTIKVNLEGPTGWMEQIFAFQTLFPVRKDIVEADPEGWALKPETLISNGPFKIVEWSHNEMIKMVPNEHYWNREAVKLDEFNMTLINENSTALAAYESGQLDAIDDVPRSEIPRLQSEEEGFMILPDISTFYFTFNNEVEPLNDEKVRKALSYSIDRRAIVDTVLQGGETPATGIVPYGINYGGEDFREVGGNYGIDPEGAKVEEARKLLEEAGYPNGEGFPTLTISYNTDENNKKLAETIQEMWNKNLNISVELSNQEWKVHLIKLESYDYEIGRISWGADYVHPMTFIDLFLSDSGNNYTGWGSEEYDNLVRLAKSETDSKKVNEYMHKAEDILMERMAIMPIYYRTNPEAIKPYVKDWVINPLGNLFADKIYIEK</sequence>
<dbReference type="Pfam" id="PF00496">
    <property type="entry name" value="SBP_bac_5"/>
    <property type="match status" value="1"/>
</dbReference>
<evidence type="ECO:0000256" key="2">
    <source>
        <dbReference type="ARBA" id="ARBA00005695"/>
    </source>
</evidence>
<feature type="chain" id="PRO_5013387093" evidence="6">
    <location>
        <begin position="28"/>
        <end position="560"/>
    </location>
</feature>
<dbReference type="RefSeq" id="WP_079496050.1">
    <property type="nucleotide sequence ID" value="NZ_FUZT01000029.1"/>
</dbReference>
<feature type="domain" description="Solute-binding protein family 5" evidence="7">
    <location>
        <begin position="98"/>
        <end position="482"/>
    </location>
</feature>
<comment type="subcellular location">
    <subcellularLocation>
        <location evidence="1">Cell membrane</location>
        <topology evidence="1">Lipid-anchor</topology>
    </subcellularLocation>
</comment>
<evidence type="ECO:0000259" key="7">
    <source>
        <dbReference type="Pfam" id="PF00496"/>
    </source>
</evidence>
<dbReference type="Gene3D" id="3.40.190.10">
    <property type="entry name" value="Periplasmic binding protein-like II"/>
    <property type="match status" value="1"/>
</dbReference>
<dbReference type="SUPFAM" id="SSF53850">
    <property type="entry name" value="Periplasmic binding protein-like II"/>
    <property type="match status" value="1"/>
</dbReference>
<dbReference type="PANTHER" id="PTHR30290:SF79">
    <property type="entry name" value="DIPEPTIDE-BINDING PROTEIN DPPE"/>
    <property type="match status" value="1"/>
</dbReference>
<dbReference type="EMBL" id="FUZT01000029">
    <property type="protein sequence ID" value="SKC92513.1"/>
    <property type="molecule type" value="Genomic_DNA"/>
</dbReference>
<dbReference type="PROSITE" id="PS51257">
    <property type="entry name" value="PROKAR_LIPOPROTEIN"/>
    <property type="match status" value="1"/>
</dbReference>
<evidence type="ECO:0000256" key="6">
    <source>
        <dbReference type="SAM" id="SignalP"/>
    </source>
</evidence>
<dbReference type="FunFam" id="3.10.105.10:FF:000001">
    <property type="entry name" value="Oligopeptide ABC transporter, oligopeptide-binding protein"/>
    <property type="match status" value="1"/>
</dbReference>